<organism evidence="3 4">
    <name type="scientific">Steinernema carpocapsae</name>
    <name type="common">Entomopathogenic nematode</name>
    <dbReference type="NCBI Taxonomy" id="34508"/>
    <lineage>
        <taxon>Eukaryota</taxon>
        <taxon>Metazoa</taxon>
        <taxon>Ecdysozoa</taxon>
        <taxon>Nematoda</taxon>
        <taxon>Chromadorea</taxon>
        <taxon>Rhabditida</taxon>
        <taxon>Tylenchina</taxon>
        <taxon>Panagrolaimomorpha</taxon>
        <taxon>Strongyloidoidea</taxon>
        <taxon>Steinernematidae</taxon>
        <taxon>Steinernema</taxon>
    </lineage>
</organism>
<dbReference type="STRING" id="34508.A0A4U5N3I1"/>
<dbReference type="InterPro" id="IPR032474">
    <property type="entry name" value="Argonaute_N"/>
</dbReference>
<keyword evidence="4" id="KW-1185">Reference proteome</keyword>
<evidence type="ECO:0000256" key="1">
    <source>
        <dbReference type="SAM" id="MobiDB-lite"/>
    </source>
</evidence>
<dbReference type="EMBL" id="AZBU02000005">
    <property type="protein sequence ID" value="TKR76850.1"/>
    <property type="molecule type" value="Genomic_DNA"/>
</dbReference>
<sequence>MSEELHAASKLKPTEGIASRKVKLTTNHFTLSFKSSKPVYRYDVAMVHYMMTKDGEKSRDMCKGERDDAAILERQRRCLVLMEAAKKVAHFTPSKSCCVYDNSKTLFSSEKLLENQCAQIRIEGEHIPDGFKNHPKLKQGYFFIEITPVSTNHKFTIDDLKSGVSDDLLNTDHTLRQFYEILTNAYAVTNDSHMVFYGNLYDNDKGESGRKKLKEARNLIFGVNKGARIIEGSSSRLVAALVLDSKKSTFFDDANNKGLAGNIRDLLGSHFNAQPHEVVIGDHNRKTVVTYLKDLRVYCRYQEDRDFVIAGVTKEPIEDLYFEYGSTKTSVMDYHKQAYNTKILYPHWPAVIMQGPRSKNYFPIEVLGVSKGSAFPSPSRPQGRWLKPSTTAPRGRTFASPRF</sequence>
<comment type="caution">
    <text evidence="3">The sequence shown here is derived from an EMBL/GenBank/DDBJ whole genome shotgun (WGS) entry which is preliminary data.</text>
</comment>
<reference evidence="3 4" key="2">
    <citation type="journal article" date="2019" name="G3 (Bethesda)">
        <title>Hybrid Assembly of the Genome of the Entomopathogenic Nematode Steinernema carpocapsae Identifies the X-Chromosome.</title>
        <authorList>
            <person name="Serra L."/>
            <person name="Macchietto M."/>
            <person name="Macias-Munoz A."/>
            <person name="McGill C.J."/>
            <person name="Rodriguez I.M."/>
            <person name="Rodriguez B."/>
            <person name="Murad R."/>
            <person name="Mortazavi A."/>
        </authorList>
    </citation>
    <scope>NUCLEOTIDE SEQUENCE [LARGE SCALE GENOMIC DNA]</scope>
    <source>
        <strain evidence="3 4">ALL</strain>
    </source>
</reference>
<evidence type="ECO:0000313" key="3">
    <source>
        <dbReference type="EMBL" id="TKR76850.1"/>
    </source>
</evidence>
<dbReference type="OrthoDB" id="10252740at2759"/>
<dbReference type="Proteomes" id="UP000298663">
    <property type="component" value="Unassembled WGS sequence"/>
</dbReference>
<dbReference type="Gene3D" id="2.170.260.10">
    <property type="entry name" value="paz domain"/>
    <property type="match status" value="1"/>
</dbReference>
<dbReference type="GO" id="GO:0003723">
    <property type="term" value="F:RNA binding"/>
    <property type="evidence" value="ECO:0007669"/>
    <property type="project" value="InterPro"/>
</dbReference>
<evidence type="ECO:0000313" key="4">
    <source>
        <dbReference type="Proteomes" id="UP000298663"/>
    </source>
</evidence>
<dbReference type="Pfam" id="PF02170">
    <property type="entry name" value="PAZ"/>
    <property type="match status" value="1"/>
</dbReference>
<name>A0A4U5N3I1_STECR</name>
<dbReference type="InterPro" id="IPR036085">
    <property type="entry name" value="PAZ_dom_sf"/>
</dbReference>
<protein>
    <recommendedName>
        <fullName evidence="2">PAZ domain-containing protein</fullName>
    </recommendedName>
</protein>
<dbReference type="Pfam" id="PF16486">
    <property type="entry name" value="ArgoN"/>
    <property type="match status" value="1"/>
</dbReference>
<dbReference type="CDD" id="cd02846">
    <property type="entry name" value="PAZ_argonaute_like"/>
    <property type="match status" value="1"/>
</dbReference>
<gene>
    <name evidence="3" type="ORF">L596_017927</name>
</gene>
<proteinExistence type="predicted"/>
<reference evidence="3 4" key="1">
    <citation type="journal article" date="2015" name="Genome Biol.">
        <title>Comparative genomics of Steinernema reveals deeply conserved gene regulatory networks.</title>
        <authorList>
            <person name="Dillman A.R."/>
            <person name="Macchietto M."/>
            <person name="Porter C.F."/>
            <person name="Rogers A."/>
            <person name="Williams B."/>
            <person name="Antoshechkin I."/>
            <person name="Lee M.M."/>
            <person name="Goodwin Z."/>
            <person name="Lu X."/>
            <person name="Lewis E.E."/>
            <person name="Goodrich-Blair H."/>
            <person name="Stock S.P."/>
            <person name="Adams B.J."/>
            <person name="Sternberg P.W."/>
            <person name="Mortazavi A."/>
        </authorList>
    </citation>
    <scope>NUCLEOTIDE SEQUENCE [LARGE SCALE GENOMIC DNA]</scope>
    <source>
        <strain evidence="3 4">ALL</strain>
    </source>
</reference>
<dbReference type="PANTHER" id="PTHR22891">
    <property type="entry name" value="EUKARYOTIC TRANSLATION INITIATION FACTOR 2C"/>
    <property type="match status" value="1"/>
</dbReference>
<evidence type="ECO:0000259" key="2">
    <source>
        <dbReference type="PROSITE" id="PS50821"/>
    </source>
</evidence>
<feature type="region of interest" description="Disordered" evidence="1">
    <location>
        <begin position="375"/>
        <end position="403"/>
    </location>
</feature>
<dbReference type="InterPro" id="IPR003100">
    <property type="entry name" value="PAZ_dom"/>
</dbReference>
<dbReference type="AlphaFoldDB" id="A0A4U5N3I1"/>
<dbReference type="SUPFAM" id="SSF101690">
    <property type="entry name" value="PAZ domain"/>
    <property type="match status" value="1"/>
</dbReference>
<feature type="domain" description="PAZ" evidence="2">
    <location>
        <begin position="274"/>
        <end position="371"/>
    </location>
</feature>
<accession>A0A4U5N3I1</accession>
<dbReference type="PROSITE" id="PS50821">
    <property type="entry name" value="PAZ"/>
    <property type="match status" value="1"/>
</dbReference>